<dbReference type="NCBIfam" id="TIGR00671">
    <property type="entry name" value="baf"/>
    <property type="match status" value="1"/>
</dbReference>
<evidence type="ECO:0000313" key="18">
    <source>
        <dbReference type="Proteomes" id="UP000298325"/>
    </source>
</evidence>
<evidence type="ECO:0000313" key="17">
    <source>
        <dbReference type="EMBL" id="TGN38596.1"/>
    </source>
</evidence>
<evidence type="ECO:0000256" key="2">
    <source>
        <dbReference type="ARBA" id="ARBA00001958"/>
    </source>
</evidence>
<comment type="pathway">
    <text evidence="4 16">Cofactor biosynthesis; coenzyme A biosynthesis; CoA from (R)-pantothenate: step 1/5.</text>
</comment>
<dbReference type="CDD" id="cd24015">
    <property type="entry name" value="ASKHA_NBD_PanK-III"/>
    <property type="match status" value="1"/>
</dbReference>
<comment type="catalytic activity">
    <reaction evidence="1 16">
        <text>(R)-pantothenate + ATP = (R)-4'-phosphopantothenate + ADP + H(+)</text>
        <dbReference type="Rhea" id="RHEA:16373"/>
        <dbReference type="ChEBI" id="CHEBI:10986"/>
        <dbReference type="ChEBI" id="CHEBI:15378"/>
        <dbReference type="ChEBI" id="CHEBI:29032"/>
        <dbReference type="ChEBI" id="CHEBI:30616"/>
        <dbReference type="ChEBI" id="CHEBI:456216"/>
        <dbReference type="EC" id="2.7.1.33"/>
    </reaction>
</comment>
<feature type="binding site" evidence="16">
    <location>
        <position position="120"/>
    </location>
    <ligand>
        <name>K(+)</name>
        <dbReference type="ChEBI" id="CHEBI:29103"/>
    </ligand>
</feature>
<dbReference type="InterPro" id="IPR004619">
    <property type="entry name" value="Type_III_PanK"/>
</dbReference>
<dbReference type="PANTHER" id="PTHR34265">
    <property type="entry name" value="TYPE III PANTOTHENATE KINASE"/>
    <property type="match status" value="1"/>
</dbReference>
<feature type="active site" description="Proton acceptor" evidence="16">
    <location>
        <position position="100"/>
    </location>
</feature>
<dbReference type="HAMAP" id="MF_01274">
    <property type="entry name" value="Pantothen_kinase_3"/>
    <property type="match status" value="1"/>
</dbReference>
<dbReference type="PANTHER" id="PTHR34265:SF1">
    <property type="entry name" value="TYPE III PANTOTHENATE KINASE"/>
    <property type="match status" value="1"/>
</dbReference>
<protein>
    <recommendedName>
        <fullName evidence="15 16">Type III pantothenate kinase</fullName>
        <ecNumber evidence="6 16">2.7.1.33</ecNumber>
    </recommendedName>
    <alternativeName>
        <fullName evidence="16">PanK-III</fullName>
    </alternativeName>
    <alternativeName>
        <fullName evidence="16">Pantothenic acid kinase</fullName>
    </alternativeName>
</protein>
<dbReference type="GO" id="GO:0004594">
    <property type="term" value="F:pantothenate kinase activity"/>
    <property type="evidence" value="ECO:0007669"/>
    <property type="project" value="UniProtKB-UniRule"/>
</dbReference>
<dbReference type="RefSeq" id="WP_135804386.1">
    <property type="nucleotide sequence ID" value="NZ_SRPF01000005.1"/>
</dbReference>
<evidence type="ECO:0000256" key="10">
    <source>
        <dbReference type="ARBA" id="ARBA00022777"/>
    </source>
</evidence>
<dbReference type="GO" id="GO:0046872">
    <property type="term" value="F:metal ion binding"/>
    <property type="evidence" value="ECO:0007669"/>
    <property type="project" value="UniProtKB-KW"/>
</dbReference>
<evidence type="ECO:0000256" key="1">
    <source>
        <dbReference type="ARBA" id="ARBA00001206"/>
    </source>
</evidence>
<comment type="similarity">
    <text evidence="14 16">Belongs to the type III pantothenate kinase family.</text>
</comment>
<keyword evidence="7 16" id="KW-0963">Cytoplasm</keyword>
<feature type="binding site" evidence="16">
    <location>
        <begin position="6"/>
        <end position="13"/>
    </location>
    <ligand>
        <name>ATP</name>
        <dbReference type="ChEBI" id="CHEBI:30616"/>
    </ligand>
</feature>
<comment type="cofactor">
    <cofactor evidence="16">
        <name>NH4(+)</name>
        <dbReference type="ChEBI" id="CHEBI:28938"/>
    </cofactor>
    <cofactor evidence="16">
        <name>K(+)</name>
        <dbReference type="ChEBI" id="CHEBI:29103"/>
    </cofactor>
    <text evidence="16">A monovalent cation. Ammonium or potassium.</text>
</comment>
<keyword evidence="9 16" id="KW-0547">Nucleotide-binding</keyword>
<dbReference type="Pfam" id="PF03309">
    <property type="entry name" value="Pan_kinase"/>
    <property type="match status" value="1"/>
</dbReference>
<evidence type="ECO:0000256" key="15">
    <source>
        <dbReference type="ARBA" id="ARBA00040883"/>
    </source>
</evidence>
<keyword evidence="16" id="KW-0479">Metal-binding</keyword>
<keyword evidence="8 16" id="KW-0808">Transferase</keyword>
<evidence type="ECO:0000256" key="8">
    <source>
        <dbReference type="ARBA" id="ARBA00022679"/>
    </source>
</evidence>
<comment type="function">
    <text evidence="16">Catalyzes the phosphorylation of pantothenate (Pan), the first step in CoA biosynthesis.</text>
</comment>
<dbReference type="GO" id="GO:0015937">
    <property type="term" value="P:coenzyme A biosynthetic process"/>
    <property type="evidence" value="ECO:0007669"/>
    <property type="project" value="UniProtKB-UniRule"/>
</dbReference>
<dbReference type="GO" id="GO:0005737">
    <property type="term" value="C:cytoplasm"/>
    <property type="evidence" value="ECO:0007669"/>
    <property type="project" value="UniProtKB-SubCell"/>
</dbReference>
<dbReference type="Gene3D" id="3.30.420.40">
    <property type="match status" value="2"/>
</dbReference>
<feature type="binding site" evidence="16">
    <location>
        <position position="123"/>
    </location>
    <ligand>
        <name>ATP</name>
        <dbReference type="ChEBI" id="CHEBI:30616"/>
    </ligand>
</feature>
<dbReference type="OrthoDB" id="9781305at2"/>
<evidence type="ECO:0000256" key="5">
    <source>
        <dbReference type="ARBA" id="ARBA00011738"/>
    </source>
</evidence>
<proteinExistence type="inferred from homology"/>
<dbReference type="Proteomes" id="UP000298325">
    <property type="component" value="Unassembled WGS sequence"/>
</dbReference>
<evidence type="ECO:0000256" key="9">
    <source>
        <dbReference type="ARBA" id="ARBA00022741"/>
    </source>
</evidence>
<evidence type="ECO:0000256" key="11">
    <source>
        <dbReference type="ARBA" id="ARBA00022840"/>
    </source>
</evidence>
<dbReference type="UniPathway" id="UPA00241">
    <property type="reaction ID" value="UER00352"/>
</dbReference>
<keyword evidence="18" id="KW-1185">Reference proteome</keyword>
<evidence type="ECO:0000256" key="3">
    <source>
        <dbReference type="ARBA" id="ARBA00004496"/>
    </source>
</evidence>
<comment type="subunit">
    <text evidence="5 16">Homodimer.</text>
</comment>
<dbReference type="InterPro" id="IPR043129">
    <property type="entry name" value="ATPase_NBD"/>
</dbReference>
<comment type="cofactor">
    <cofactor evidence="2">
        <name>K(+)</name>
        <dbReference type="ChEBI" id="CHEBI:29103"/>
    </cofactor>
</comment>
<feature type="binding site" evidence="16">
    <location>
        <position position="91"/>
    </location>
    <ligand>
        <name>substrate</name>
    </ligand>
</feature>
<feature type="binding site" evidence="16">
    <location>
        <begin position="98"/>
        <end position="101"/>
    </location>
    <ligand>
        <name>substrate</name>
    </ligand>
</feature>
<feature type="binding site" evidence="16">
    <location>
        <position position="175"/>
    </location>
    <ligand>
        <name>substrate</name>
    </ligand>
</feature>
<keyword evidence="13 16" id="KW-0173">Coenzyme A biosynthesis</keyword>
<dbReference type="GO" id="GO:0005524">
    <property type="term" value="F:ATP binding"/>
    <property type="evidence" value="ECO:0007669"/>
    <property type="project" value="UniProtKB-UniRule"/>
</dbReference>
<keyword evidence="11 16" id="KW-0067">ATP-binding</keyword>
<comment type="subcellular location">
    <subcellularLocation>
        <location evidence="3 16">Cytoplasm</location>
    </subcellularLocation>
</comment>
<reference evidence="17 18" key="1">
    <citation type="submission" date="2019-04" db="EMBL/GenBank/DDBJ databases">
        <authorList>
            <person name="Park S."/>
            <person name="Yoon J.-H."/>
        </authorList>
    </citation>
    <scope>NUCLEOTIDE SEQUENCE [LARGE SCALE GENOMIC DNA]</scope>
    <source>
        <strain evidence="17 18">HJM-18</strain>
    </source>
</reference>
<dbReference type="AlphaFoldDB" id="A0A4Z1BGS4"/>
<evidence type="ECO:0000256" key="7">
    <source>
        <dbReference type="ARBA" id="ARBA00022490"/>
    </source>
</evidence>
<organism evidence="17 18">
    <name type="scientific">Marinobacter confluentis</name>
    <dbReference type="NCBI Taxonomy" id="1697557"/>
    <lineage>
        <taxon>Bacteria</taxon>
        <taxon>Pseudomonadati</taxon>
        <taxon>Pseudomonadota</taxon>
        <taxon>Gammaproteobacteria</taxon>
        <taxon>Pseudomonadales</taxon>
        <taxon>Marinobacteraceae</taxon>
        <taxon>Marinobacter</taxon>
    </lineage>
</organism>
<evidence type="ECO:0000256" key="12">
    <source>
        <dbReference type="ARBA" id="ARBA00022958"/>
    </source>
</evidence>
<gene>
    <name evidence="16" type="primary">coaX</name>
    <name evidence="17" type="ORF">E5Q11_15675</name>
</gene>
<dbReference type="EMBL" id="SRPF01000005">
    <property type="protein sequence ID" value="TGN38596.1"/>
    <property type="molecule type" value="Genomic_DNA"/>
</dbReference>
<dbReference type="SUPFAM" id="SSF53067">
    <property type="entry name" value="Actin-like ATPase domain"/>
    <property type="match status" value="2"/>
</dbReference>
<evidence type="ECO:0000256" key="4">
    <source>
        <dbReference type="ARBA" id="ARBA00005225"/>
    </source>
</evidence>
<evidence type="ECO:0000256" key="16">
    <source>
        <dbReference type="HAMAP-Rule" id="MF_01274"/>
    </source>
</evidence>
<evidence type="ECO:0000256" key="13">
    <source>
        <dbReference type="ARBA" id="ARBA00022993"/>
    </source>
</evidence>
<dbReference type="EC" id="2.7.1.33" evidence="6 16"/>
<accession>A0A4Z1BGS4</accession>
<evidence type="ECO:0000256" key="6">
    <source>
        <dbReference type="ARBA" id="ARBA00012102"/>
    </source>
</evidence>
<sequence length="244" mass="26249">MRLLIDAGNTRLKWRLDQQGDVVTGGACLFDSRQWLDELSPFGARIESISVSTVISEARRSVLVSQLVDLSGAPISFYWAESLRGGLRNAYSDVEKMGADRWHAMYAAWQQGLDGFAVVDAGSAITVDYVTGDGDHLGGYILPGKQMMLRSLQQDAARIGFESIDAGAGDPGRSTTECVQHGLVWLWEGLIRHLVADCERYRLQRIVCTGGDAVALLAAGLPGQHEPDLVLSGLAAIDSEAAGS</sequence>
<comment type="caution">
    <text evidence="17">The sequence shown here is derived from an EMBL/GenBank/DDBJ whole genome shotgun (WGS) entry which is preliminary data.</text>
</comment>
<evidence type="ECO:0000256" key="14">
    <source>
        <dbReference type="ARBA" id="ARBA00038036"/>
    </source>
</evidence>
<name>A0A4Z1BGS4_9GAMM</name>
<keyword evidence="12 16" id="KW-0630">Potassium</keyword>
<keyword evidence="10 16" id="KW-0418">Kinase</keyword>